<protein>
    <recommendedName>
        <fullName evidence="3">DUF1579 domain-containing protein</fullName>
    </recommendedName>
</protein>
<proteinExistence type="predicted"/>
<dbReference type="EMBL" id="JBEPMU010000001">
    <property type="protein sequence ID" value="MET3651194.1"/>
    <property type="molecule type" value="Genomic_DNA"/>
</dbReference>
<comment type="caution">
    <text evidence="1">The sequence shown here is derived from an EMBL/GenBank/DDBJ whole genome shotgun (WGS) entry which is preliminary data.</text>
</comment>
<reference evidence="1 2" key="1">
    <citation type="submission" date="2024-06" db="EMBL/GenBank/DDBJ databases">
        <title>Sorghum-associated microbial communities from plants grown in Nebraska, USA.</title>
        <authorList>
            <person name="Schachtman D."/>
        </authorList>
    </citation>
    <scope>NUCLEOTIDE SEQUENCE [LARGE SCALE GENOMIC DNA]</scope>
    <source>
        <strain evidence="1 2">1073</strain>
    </source>
</reference>
<evidence type="ECO:0000313" key="1">
    <source>
        <dbReference type="EMBL" id="MET3651194.1"/>
    </source>
</evidence>
<evidence type="ECO:0000313" key="2">
    <source>
        <dbReference type="Proteomes" id="UP001549184"/>
    </source>
</evidence>
<organism evidence="1 2">
    <name type="scientific">Dyella japonica</name>
    <dbReference type="NCBI Taxonomy" id="231455"/>
    <lineage>
        <taxon>Bacteria</taxon>
        <taxon>Pseudomonadati</taxon>
        <taxon>Pseudomonadota</taxon>
        <taxon>Gammaproteobacteria</taxon>
        <taxon>Lysobacterales</taxon>
        <taxon>Rhodanobacteraceae</taxon>
        <taxon>Dyella</taxon>
    </lineage>
</organism>
<gene>
    <name evidence="1" type="ORF">ABIC75_000896</name>
</gene>
<keyword evidence="2" id="KW-1185">Reference proteome</keyword>
<dbReference type="Proteomes" id="UP001549184">
    <property type="component" value="Unassembled WGS sequence"/>
</dbReference>
<dbReference type="Pfam" id="PF07617">
    <property type="entry name" value="DUF1579"/>
    <property type="match status" value="1"/>
</dbReference>
<accession>A0ABV2JQU3</accession>
<sequence length="148" mass="16762">MSANVLAQWVGQWRGEETIATTRWGQGGPATAEFIAHMELNGRVLVQDYRQERDGKLSLQVHAVFVAEPDHDQYSLYWFDSYGFVPGVPAPGLWNGERLTFVRSSPRGQTRHVYAFDGDDVLTLRLESSFDGGVSWELVMTGRYARKH</sequence>
<dbReference type="RefSeq" id="WP_354012649.1">
    <property type="nucleotide sequence ID" value="NZ_JBEPMU010000001.1"/>
</dbReference>
<evidence type="ECO:0008006" key="3">
    <source>
        <dbReference type="Google" id="ProtNLM"/>
    </source>
</evidence>
<dbReference type="InterPro" id="IPR011473">
    <property type="entry name" value="DUF1579"/>
</dbReference>
<name>A0ABV2JQU3_9GAMM</name>